<dbReference type="EMBL" id="LXQA010107495">
    <property type="protein sequence ID" value="MCI17895.1"/>
    <property type="molecule type" value="Genomic_DNA"/>
</dbReference>
<dbReference type="EMBL" id="LXQA010108656">
    <property type="protein sequence ID" value="MCI18131.1"/>
    <property type="molecule type" value="Genomic_DNA"/>
</dbReference>
<comment type="caution">
    <text evidence="1">The sequence shown here is derived from an EMBL/GenBank/DDBJ whole genome shotgun (WGS) entry which is preliminary data.</text>
</comment>
<keyword evidence="2" id="KW-1185">Reference proteome</keyword>
<dbReference type="Proteomes" id="UP000265520">
    <property type="component" value="Unassembled WGS sequence"/>
</dbReference>
<proteinExistence type="predicted"/>
<reference evidence="1 2" key="1">
    <citation type="journal article" date="2018" name="Front. Plant Sci.">
        <title>Red Clover (Trifolium pratense) and Zigzag Clover (T. medium) - A Picture of Genomic Similarities and Differences.</title>
        <authorList>
            <person name="Dluhosova J."/>
            <person name="Istvanek J."/>
            <person name="Nedelnik J."/>
            <person name="Repkova J."/>
        </authorList>
    </citation>
    <scope>NUCLEOTIDE SEQUENCE [LARGE SCALE GENOMIC DNA]</scope>
    <source>
        <strain evidence="1">10/8</strain>
        <strain evidence="2">cv. 10/8</strain>
        <tissue evidence="1">Leaf</tissue>
    </source>
</reference>
<protein>
    <submittedName>
        <fullName evidence="1">Uncharacterized protein</fullName>
    </submittedName>
</protein>
<evidence type="ECO:0000313" key="1">
    <source>
        <dbReference type="EMBL" id="MCI18131.1"/>
    </source>
</evidence>
<organism evidence="1 2">
    <name type="scientific">Trifolium medium</name>
    <dbReference type="NCBI Taxonomy" id="97028"/>
    <lineage>
        <taxon>Eukaryota</taxon>
        <taxon>Viridiplantae</taxon>
        <taxon>Streptophyta</taxon>
        <taxon>Embryophyta</taxon>
        <taxon>Tracheophyta</taxon>
        <taxon>Spermatophyta</taxon>
        <taxon>Magnoliopsida</taxon>
        <taxon>eudicotyledons</taxon>
        <taxon>Gunneridae</taxon>
        <taxon>Pentapetalae</taxon>
        <taxon>rosids</taxon>
        <taxon>fabids</taxon>
        <taxon>Fabales</taxon>
        <taxon>Fabaceae</taxon>
        <taxon>Papilionoideae</taxon>
        <taxon>50 kb inversion clade</taxon>
        <taxon>NPAAA clade</taxon>
        <taxon>Hologalegina</taxon>
        <taxon>IRL clade</taxon>
        <taxon>Trifolieae</taxon>
        <taxon>Trifolium</taxon>
    </lineage>
</organism>
<sequence>MFESVCVYDFSKGYASVGGIVSASREKCDESDVVGFNFSFSHVNEFGSCFE</sequence>
<dbReference type="AlphaFoldDB" id="A0A392Q1D3"/>
<evidence type="ECO:0000313" key="2">
    <source>
        <dbReference type="Proteomes" id="UP000265520"/>
    </source>
</evidence>
<name>A0A392Q1D3_9FABA</name>
<accession>A0A392Q1D3</accession>